<dbReference type="RefSeq" id="XP_016215390.1">
    <property type="nucleotide sequence ID" value="XM_016356597.1"/>
</dbReference>
<dbReference type="HOGENOM" id="CLU_2122961_0_0_1"/>
<dbReference type="EMBL" id="KN847537">
    <property type="protein sequence ID" value="KIW05521.1"/>
    <property type="molecule type" value="Genomic_DNA"/>
</dbReference>
<reference evidence="2 3" key="1">
    <citation type="submission" date="2015-01" db="EMBL/GenBank/DDBJ databases">
        <title>The Genome Sequence of Ochroconis gallopava CBS43764.</title>
        <authorList>
            <consortium name="The Broad Institute Genomics Platform"/>
            <person name="Cuomo C."/>
            <person name="de Hoog S."/>
            <person name="Gorbushina A."/>
            <person name="Stielow B."/>
            <person name="Teixiera M."/>
            <person name="Abouelleil A."/>
            <person name="Chapman S.B."/>
            <person name="Priest M."/>
            <person name="Young S.K."/>
            <person name="Wortman J."/>
            <person name="Nusbaum C."/>
            <person name="Birren B."/>
        </authorList>
    </citation>
    <scope>NUCLEOTIDE SEQUENCE [LARGE SCALE GENOMIC DNA]</scope>
    <source>
        <strain evidence="2 3">CBS 43764</strain>
    </source>
</reference>
<evidence type="ECO:0000313" key="3">
    <source>
        <dbReference type="Proteomes" id="UP000053259"/>
    </source>
</evidence>
<dbReference type="GeneID" id="27311375"/>
<proteinExistence type="predicted"/>
<evidence type="ECO:0000256" key="1">
    <source>
        <dbReference type="SAM" id="MobiDB-lite"/>
    </source>
</evidence>
<evidence type="ECO:0000313" key="2">
    <source>
        <dbReference type="EMBL" id="KIW05521.1"/>
    </source>
</evidence>
<feature type="region of interest" description="Disordered" evidence="1">
    <location>
        <begin position="81"/>
        <end position="103"/>
    </location>
</feature>
<name>A0A0D1XS52_9PEZI</name>
<protein>
    <submittedName>
        <fullName evidence="2">Uncharacterized protein</fullName>
    </submittedName>
</protein>
<dbReference type="InParanoid" id="A0A0D1XS52"/>
<gene>
    <name evidence="2" type="ORF">PV09_03402</name>
</gene>
<sequence length="114" mass="12852">MHRTRHDSRSRNFAGSNNGLRPLLAISVDLRRESEAAFLTIWPCWETLHPQDSDGRQTFHCCRLAHCTPTLDTSLRYIEHRSQAQTTESEGRKSCPESLPKGACGRSCLGNQTV</sequence>
<accession>A0A0D1XS52</accession>
<dbReference type="Proteomes" id="UP000053259">
    <property type="component" value="Unassembled WGS sequence"/>
</dbReference>
<dbReference type="AlphaFoldDB" id="A0A0D1XS52"/>
<dbReference type="VEuPathDB" id="FungiDB:PV09_03402"/>
<keyword evidence="3" id="KW-1185">Reference proteome</keyword>
<organism evidence="2 3">
    <name type="scientific">Verruconis gallopava</name>
    <dbReference type="NCBI Taxonomy" id="253628"/>
    <lineage>
        <taxon>Eukaryota</taxon>
        <taxon>Fungi</taxon>
        <taxon>Dikarya</taxon>
        <taxon>Ascomycota</taxon>
        <taxon>Pezizomycotina</taxon>
        <taxon>Dothideomycetes</taxon>
        <taxon>Pleosporomycetidae</taxon>
        <taxon>Venturiales</taxon>
        <taxon>Sympoventuriaceae</taxon>
        <taxon>Verruconis</taxon>
    </lineage>
</organism>